<keyword evidence="4" id="KW-1185">Reference proteome</keyword>
<dbReference type="Proteomes" id="UP001324427">
    <property type="component" value="Unassembled WGS sequence"/>
</dbReference>
<dbReference type="AlphaFoldDB" id="A0AAV9J7J6"/>
<gene>
    <name evidence="3" type="ORF">LTR36_008288</name>
</gene>
<dbReference type="EMBL" id="JAVFHQ010000057">
    <property type="protein sequence ID" value="KAK4541063.1"/>
    <property type="molecule type" value="Genomic_DNA"/>
</dbReference>
<accession>A0AAV9J7J6</accession>
<dbReference type="Pfam" id="PF26534">
    <property type="entry name" value="NTF2_7"/>
    <property type="match status" value="1"/>
</dbReference>
<name>A0AAV9J7J6_9PEZI</name>
<evidence type="ECO:0000313" key="3">
    <source>
        <dbReference type="EMBL" id="KAK4541063.1"/>
    </source>
</evidence>
<keyword evidence="1" id="KW-0732">Signal</keyword>
<evidence type="ECO:0000259" key="2">
    <source>
        <dbReference type="Pfam" id="PF26534"/>
    </source>
</evidence>
<comment type="caution">
    <text evidence="3">The sequence shown here is derived from an EMBL/GenBank/DDBJ whole genome shotgun (WGS) entry which is preliminary data.</text>
</comment>
<organism evidence="3 4">
    <name type="scientific">Oleoguttula mirabilis</name>
    <dbReference type="NCBI Taxonomy" id="1507867"/>
    <lineage>
        <taxon>Eukaryota</taxon>
        <taxon>Fungi</taxon>
        <taxon>Dikarya</taxon>
        <taxon>Ascomycota</taxon>
        <taxon>Pezizomycotina</taxon>
        <taxon>Dothideomycetes</taxon>
        <taxon>Dothideomycetidae</taxon>
        <taxon>Mycosphaerellales</taxon>
        <taxon>Teratosphaeriaceae</taxon>
        <taxon>Oleoguttula</taxon>
    </lineage>
</organism>
<feature type="signal peptide" evidence="1">
    <location>
        <begin position="1"/>
        <end position="17"/>
    </location>
</feature>
<evidence type="ECO:0000313" key="4">
    <source>
        <dbReference type="Proteomes" id="UP001324427"/>
    </source>
</evidence>
<proteinExistence type="predicted"/>
<protein>
    <recommendedName>
        <fullName evidence="2">NTF2-like domain-containing protein</fullName>
    </recommendedName>
</protein>
<evidence type="ECO:0000256" key="1">
    <source>
        <dbReference type="SAM" id="SignalP"/>
    </source>
</evidence>
<sequence length="203" mass="21765">MRSTMIAAAAFAIGAIATPTFPVIQKRDCNDTCMTYDQAQVVANNFKTLIASYSDALADQVLTVDFTDYSDSVTELINSGCTGPQALGSVTFDSRAAFEAGQAAQPAIPFEILNLWYACEGPVVIRWRSAQTPQLITGNIVMETTRSANTSEPWLINTVYSEFNSGAWLVNLGVFTANCSADGNGTAVGKRDLGRSVALFPRL</sequence>
<dbReference type="InterPro" id="IPR058645">
    <property type="entry name" value="NTF2-like_dom_7"/>
</dbReference>
<feature type="chain" id="PRO_5043361983" description="NTF2-like domain-containing protein" evidence="1">
    <location>
        <begin position="18"/>
        <end position="203"/>
    </location>
</feature>
<feature type="domain" description="NTF2-like" evidence="2">
    <location>
        <begin position="32"/>
        <end position="174"/>
    </location>
</feature>
<reference evidence="3 4" key="1">
    <citation type="submission" date="2021-11" db="EMBL/GenBank/DDBJ databases">
        <title>Black yeast isolated from Biological Soil Crust.</title>
        <authorList>
            <person name="Kurbessoian T."/>
        </authorList>
    </citation>
    <scope>NUCLEOTIDE SEQUENCE [LARGE SCALE GENOMIC DNA]</scope>
    <source>
        <strain evidence="3 4">CCFEE 5522</strain>
    </source>
</reference>